<gene>
    <name evidence="19" type="ORF">PUW80_07150</name>
</gene>
<evidence type="ECO:0000313" key="19">
    <source>
        <dbReference type="EMBL" id="MDD7962124.1"/>
    </source>
</evidence>
<comment type="catalytic activity">
    <reaction evidence="1">
        <text>D-mannitol(out) + N(pros)-phospho-L-histidyl-[protein] = D-mannitol 1-phosphate(in) + L-histidyl-[protein]</text>
        <dbReference type="Rhea" id="RHEA:33363"/>
        <dbReference type="Rhea" id="RHEA-COMP:9745"/>
        <dbReference type="Rhea" id="RHEA-COMP:9746"/>
        <dbReference type="ChEBI" id="CHEBI:16899"/>
        <dbReference type="ChEBI" id="CHEBI:29979"/>
        <dbReference type="ChEBI" id="CHEBI:61381"/>
        <dbReference type="ChEBI" id="CHEBI:64837"/>
        <dbReference type="EC" id="2.7.1.197"/>
    </reaction>
</comment>
<evidence type="ECO:0000313" key="20">
    <source>
        <dbReference type="Proteomes" id="UP001218170"/>
    </source>
</evidence>
<evidence type="ECO:0000256" key="4">
    <source>
        <dbReference type="ARBA" id="ARBA00011909"/>
    </source>
</evidence>
<evidence type="ECO:0000256" key="12">
    <source>
        <dbReference type="ARBA" id="ARBA00022692"/>
    </source>
</evidence>
<feature type="transmembrane region" description="Helical" evidence="16">
    <location>
        <begin position="79"/>
        <end position="97"/>
    </location>
</feature>
<dbReference type="InterPro" id="IPR050893">
    <property type="entry name" value="Sugar_PTS"/>
</dbReference>
<evidence type="ECO:0000256" key="11">
    <source>
        <dbReference type="ARBA" id="ARBA00022683"/>
    </source>
</evidence>
<dbReference type="EMBL" id="JAQZCI010000002">
    <property type="protein sequence ID" value="MDD7962124.1"/>
    <property type="molecule type" value="Genomic_DNA"/>
</dbReference>
<evidence type="ECO:0000256" key="6">
    <source>
        <dbReference type="ARBA" id="ARBA00022448"/>
    </source>
</evidence>
<dbReference type="Pfam" id="PF02302">
    <property type="entry name" value="PTS_IIB"/>
    <property type="match status" value="1"/>
</dbReference>
<accession>A0ABT5SH28</accession>
<evidence type="ECO:0000256" key="8">
    <source>
        <dbReference type="ARBA" id="ARBA00022553"/>
    </source>
</evidence>
<evidence type="ECO:0000256" key="10">
    <source>
        <dbReference type="ARBA" id="ARBA00022679"/>
    </source>
</evidence>
<dbReference type="CDD" id="cd05567">
    <property type="entry name" value="PTS_IIB_mannitol"/>
    <property type="match status" value="1"/>
</dbReference>
<keyword evidence="9" id="KW-0762">Sugar transport</keyword>
<evidence type="ECO:0000256" key="5">
    <source>
        <dbReference type="ARBA" id="ARBA00021825"/>
    </source>
</evidence>
<name>A0ABT5SH28_9MICO</name>
<evidence type="ECO:0000256" key="13">
    <source>
        <dbReference type="ARBA" id="ARBA00022989"/>
    </source>
</evidence>
<evidence type="ECO:0000256" key="16">
    <source>
        <dbReference type="SAM" id="Phobius"/>
    </source>
</evidence>
<comment type="function">
    <text evidence="2">The phosphoenolpyruvate-dependent sugar phosphotransferase system (sugar PTS), a major carbohydrate active transport system, catalyzes the phosphorylation of incoming sugar substrates concomitantly with their translocation across the cell membrane. The enzyme II CmtAB PTS system is involved in D-mannitol transport.</text>
</comment>
<dbReference type="InterPro" id="IPR003501">
    <property type="entry name" value="PTS_EIIB_2/3"/>
</dbReference>
<evidence type="ECO:0000256" key="3">
    <source>
        <dbReference type="ARBA" id="ARBA00004651"/>
    </source>
</evidence>
<proteinExistence type="predicted"/>
<evidence type="ECO:0000256" key="1">
    <source>
        <dbReference type="ARBA" id="ARBA00001655"/>
    </source>
</evidence>
<dbReference type="Proteomes" id="UP001218170">
    <property type="component" value="Unassembled WGS sequence"/>
</dbReference>
<keyword evidence="8" id="KW-0597">Phosphoprotein</keyword>
<comment type="subcellular location">
    <subcellularLocation>
        <location evidence="3">Cell membrane</location>
        <topology evidence="3">Multi-pass membrane protein</topology>
    </subcellularLocation>
</comment>
<keyword evidence="10" id="KW-0808">Transferase</keyword>
<evidence type="ECO:0000259" key="18">
    <source>
        <dbReference type="PROSITE" id="PS51104"/>
    </source>
</evidence>
<feature type="transmembrane region" description="Helical" evidence="16">
    <location>
        <begin position="167"/>
        <end position="186"/>
    </location>
</feature>
<feature type="domain" description="PTS EIIC type-2" evidence="18">
    <location>
        <begin position="20"/>
        <end position="375"/>
    </location>
</feature>
<feature type="transmembrane region" description="Helical" evidence="16">
    <location>
        <begin position="259"/>
        <end position="285"/>
    </location>
</feature>
<sequence length="527" mass="54008">MTTTSTSTSGGGVRVRVQRFGTFLSGMVMPNIAAFIAWGLITALFIDTGWVGQDGPIGAWQWADSRMLGGGITPDGTEWTGLVGPIITYLLPTLIAYTGGRMVFGVRGGVVGAVAAMGVIVGASGTIMFLGAMVAGPLTALALKWIEKLWAGKVRAGFEMLVDNFSAGFVAFFAALAAFFWLAPVMKFVTDVLGGAVGFLVDRGLIPLASIIVEPAKVLFLNNAINHGVFTPLGTQESLETGKSLLFLVEANPGPGAGLLLAISVFGVGIARGTAPGAFIIQFFGGIHEVYFPYVLAKPILIVALIAGGASGVATNAIFGSGLVAAASPGSIFAVLIQTAPGSHLGVILSVIISAGVTFAVSAAILLASRKRDLAREQAGEGNFQDAIARTEANKGKSSEALSGLRASGAAAATGAAAETGTGTTTATKPIQSIVFACDAGMGSSAMGASVLRNKFKKAGIEDVTVVNKAIANLDGTADLVITQQQLTDRAKAQNPAAVHVSVDNFMNSPKYDEVVEMVRKQHDADA</sequence>
<feature type="transmembrane region" description="Helical" evidence="16">
    <location>
        <begin position="20"/>
        <end position="46"/>
    </location>
</feature>
<dbReference type="RefSeq" id="WP_274222789.1">
    <property type="nucleotide sequence ID" value="NZ_JAQZCG020000010.1"/>
</dbReference>
<evidence type="ECO:0000256" key="7">
    <source>
        <dbReference type="ARBA" id="ARBA00022475"/>
    </source>
</evidence>
<evidence type="ECO:0000259" key="17">
    <source>
        <dbReference type="PROSITE" id="PS51099"/>
    </source>
</evidence>
<dbReference type="PROSITE" id="PS51099">
    <property type="entry name" value="PTS_EIIB_TYPE_2"/>
    <property type="match status" value="1"/>
</dbReference>
<dbReference type="InterPro" id="IPR003352">
    <property type="entry name" value="PTS_EIIC"/>
</dbReference>
<dbReference type="PANTHER" id="PTHR30181:SF2">
    <property type="entry name" value="PTS SYSTEM MANNITOL-SPECIFIC EIICBA COMPONENT"/>
    <property type="match status" value="1"/>
</dbReference>
<dbReference type="InterPro" id="IPR013011">
    <property type="entry name" value="PTS_EIIB_2"/>
</dbReference>
<keyword evidence="11" id="KW-0598">Phosphotransferase system</keyword>
<protein>
    <recommendedName>
        <fullName evidence="5">PTS system mannitol-specific EIICB component</fullName>
        <ecNumber evidence="4">2.7.1.197</ecNumber>
    </recommendedName>
    <alternativeName>
        <fullName evidence="15">EIICB-Mtl</fullName>
    </alternativeName>
</protein>
<dbReference type="PROSITE" id="PS51104">
    <property type="entry name" value="PTS_EIIC_TYPE_2"/>
    <property type="match status" value="1"/>
</dbReference>
<feature type="transmembrane region" description="Helical" evidence="16">
    <location>
        <begin position="317"/>
        <end position="337"/>
    </location>
</feature>
<dbReference type="PANTHER" id="PTHR30181">
    <property type="entry name" value="MANNITOL PERMEASE IIC COMPONENT"/>
    <property type="match status" value="1"/>
</dbReference>
<keyword evidence="20" id="KW-1185">Reference proteome</keyword>
<keyword evidence="13 16" id="KW-1133">Transmembrane helix</keyword>
<keyword evidence="7" id="KW-1003">Cell membrane</keyword>
<organism evidence="19 20">
    <name type="scientific">Microbacterium thalli</name>
    <dbReference type="NCBI Taxonomy" id="3027921"/>
    <lineage>
        <taxon>Bacteria</taxon>
        <taxon>Bacillati</taxon>
        <taxon>Actinomycetota</taxon>
        <taxon>Actinomycetes</taxon>
        <taxon>Micrococcales</taxon>
        <taxon>Microbacteriaceae</taxon>
        <taxon>Microbacterium</taxon>
    </lineage>
</organism>
<evidence type="ECO:0000256" key="15">
    <source>
        <dbReference type="ARBA" id="ARBA00033349"/>
    </source>
</evidence>
<keyword evidence="6" id="KW-0813">Transport</keyword>
<feature type="transmembrane region" description="Helical" evidence="16">
    <location>
        <begin position="291"/>
        <end position="310"/>
    </location>
</feature>
<keyword evidence="12 16" id="KW-0812">Transmembrane</keyword>
<dbReference type="InterPro" id="IPR029503">
    <property type="entry name" value="PTS_EIIB_mannitol"/>
</dbReference>
<dbReference type="Gene3D" id="3.40.50.2300">
    <property type="match status" value="1"/>
</dbReference>
<keyword evidence="14 16" id="KW-0472">Membrane</keyword>
<dbReference type="Pfam" id="PF02378">
    <property type="entry name" value="PTS_EIIC"/>
    <property type="match status" value="1"/>
</dbReference>
<reference evidence="19 20" key="1">
    <citation type="submission" date="2023-02" db="EMBL/GenBank/DDBJ databases">
        <title>Study of novel species of the Microbacterium genus.</title>
        <authorList>
            <person name="Arroyo-Herrera I."/>
            <person name="Roman-Ponce B."/>
            <person name="Vasquez-Murrieta M.S."/>
        </authorList>
    </citation>
    <scope>NUCLEOTIDE SEQUENCE [LARGE SCALE GENOMIC DNA]</scope>
    <source>
        <strain evidence="19 20">NE1TT3</strain>
    </source>
</reference>
<evidence type="ECO:0000256" key="9">
    <source>
        <dbReference type="ARBA" id="ARBA00022597"/>
    </source>
</evidence>
<dbReference type="SUPFAM" id="SSF52794">
    <property type="entry name" value="PTS system IIB component-like"/>
    <property type="match status" value="1"/>
</dbReference>
<dbReference type="InterPro" id="IPR036095">
    <property type="entry name" value="PTS_EIIB-like_sf"/>
</dbReference>
<dbReference type="InterPro" id="IPR013014">
    <property type="entry name" value="PTS_EIIC_2"/>
</dbReference>
<comment type="caution">
    <text evidence="19">The sequence shown here is derived from an EMBL/GenBank/DDBJ whole genome shotgun (WGS) entry which is preliminary data.</text>
</comment>
<dbReference type="EC" id="2.7.1.197" evidence="4"/>
<evidence type="ECO:0000256" key="14">
    <source>
        <dbReference type="ARBA" id="ARBA00023136"/>
    </source>
</evidence>
<feature type="transmembrane region" description="Helical" evidence="16">
    <location>
        <begin position="343"/>
        <end position="368"/>
    </location>
</feature>
<evidence type="ECO:0000256" key="2">
    <source>
        <dbReference type="ARBA" id="ARBA00002434"/>
    </source>
</evidence>
<feature type="domain" description="PTS EIIB type-2" evidence="17">
    <location>
        <begin position="432"/>
        <end position="527"/>
    </location>
</feature>